<dbReference type="Proteomes" id="UP000078046">
    <property type="component" value="Unassembled WGS sequence"/>
</dbReference>
<gene>
    <name evidence="1" type="ORF">A3Q56_02490</name>
</gene>
<evidence type="ECO:0000313" key="2">
    <source>
        <dbReference type="Proteomes" id="UP000078046"/>
    </source>
</evidence>
<reference evidence="1 2" key="1">
    <citation type="submission" date="2016-04" db="EMBL/GenBank/DDBJ databases">
        <title>The genome of Intoshia linei affirms orthonectids as highly simplified spiralians.</title>
        <authorList>
            <person name="Mikhailov K.V."/>
            <person name="Slusarev G.S."/>
            <person name="Nikitin M.A."/>
            <person name="Logacheva M.D."/>
            <person name="Penin A."/>
            <person name="Aleoshin V."/>
            <person name="Panchin Y.V."/>
        </authorList>
    </citation>
    <scope>NUCLEOTIDE SEQUENCE [LARGE SCALE GENOMIC DNA]</scope>
    <source>
        <strain evidence="1">Intl2013</strain>
        <tissue evidence="1">Whole animal</tissue>
    </source>
</reference>
<organism evidence="1 2">
    <name type="scientific">Intoshia linei</name>
    <dbReference type="NCBI Taxonomy" id="1819745"/>
    <lineage>
        <taxon>Eukaryota</taxon>
        <taxon>Metazoa</taxon>
        <taxon>Spiralia</taxon>
        <taxon>Lophotrochozoa</taxon>
        <taxon>Mesozoa</taxon>
        <taxon>Orthonectida</taxon>
        <taxon>Rhopaluridae</taxon>
        <taxon>Intoshia</taxon>
    </lineage>
</organism>
<comment type="caution">
    <text evidence="1">The sequence shown here is derived from an EMBL/GenBank/DDBJ whole genome shotgun (WGS) entry which is preliminary data.</text>
</comment>
<accession>A0A177B854</accession>
<dbReference type="EMBL" id="LWCA01000235">
    <property type="protein sequence ID" value="OAF69751.1"/>
    <property type="molecule type" value="Genomic_DNA"/>
</dbReference>
<proteinExistence type="predicted"/>
<name>A0A177B854_9BILA</name>
<protein>
    <submittedName>
        <fullName evidence="1">Uncharacterized protein</fullName>
    </submittedName>
</protein>
<evidence type="ECO:0000313" key="1">
    <source>
        <dbReference type="EMBL" id="OAF69751.1"/>
    </source>
</evidence>
<dbReference type="AlphaFoldDB" id="A0A177B854"/>
<sequence length="118" mass="13493">MSKTSGSKNTKTSSRDLFVNSVDYFSQENNSTFCEVCQVDIKTTQNHGKSVLQMHMKSEKHQENFIFSNDDTKEDKLKINVHETLVKAFVSSGIPLNTVDNPDMIYIFKHTEQLICLN</sequence>
<keyword evidence="2" id="KW-1185">Reference proteome</keyword>